<reference evidence="1" key="1">
    <citation type="submission" date="2018-12" db="EMBL/GenBank/DDBJ databases">
        <authorList>
            <person name="Syme R.A."/>
            <person name="Farfan-Caceres L."/>
            <person name="Lichtenzveig J."/>
        </authorList>
    </citation>
    <scope>NUCLEOTIDE SEQUENCE</scope>
    <source>
        <strain evidence="1">Al4</strain>
    </source>
</reference>
<accession>A0A8H7MIZ2</accession>
<sequence>MICCDLHRSDHEAVCTAFKAQEERPAGYPSQDLHYRAILFPKGDDQPRFVWLKFYQSTMFKPSQSGIEALIEGPMEKYKTMRPGYEHQWLEIIGRRSVSPDPSQNNKALAKLLGWEGSGVWRGNILVIGLIQEEIESIVGVDDEVNNGNTSRVRAPVDLGTRDLACILAYFRKT</sequence>
<reference evidence="1" key="2">
    <citation type="submission" date="2020-09" db="EMBL/GenBank/DDBJ databases">
        <title>Reference genome assembly for Australian Ascochyta lentis isolate Al4.</title>
        <authorList>
            <person name="Lee R.C."/>
            <person name="Farfan-Caceres L.M."/>
            <person name="Debler J.W."/>
            <person name="Williams A.H."/>
            <person name="Henares B.M."/>
        </authorList>
    </citation>
    <scope>NUCLEOTIDE SEQUENCE</scope>
    <source>
        <strain evidence="1">Al4</strain>
    </source>
</reference>
<protein>
    <submittedName>
        <fullName evidence="1">Uncharacterized protein</fullName>
    </submittedName>
</protein>
<evidence type="ECO:0000313" key="1">
    <source>
        <dbReference type="EMBL" id="KAF9696430.1"/>
    </source>
</evidence>
<dbReference type="AlphaFoldDB" id="A0A8H7MIZ2"/>
<comment type="caution">
    <text evidence="1">The sequence shown here is derived from an EMBL/GenBank/DDBJ whole genome shotgun (WGS) entry which is preliminary data.</text>
</comment>
<proteinExistence type="predicted"/>
<gene>
    <name evidence="1" type="ORF">EKO04_005720</name>
</gene>
<dbReference type="OrthoDB" id="3169036at2759"/>
<organism evidence="1 2">
    <name type="scientific">Ascochyta lentis</name>
    <dbReference type="NCBI Taxonomy" id="205686"/>
    <lineage>
        <taxon>Eukaryota</taxon>
        <taxon>Fungi</taxon>
        <taxon>Dikarya</taxon>
        <taxon>Ascomycota</taxon>
        <taxon>Pezizomycotina</taxon>
        <taxon>Dothideomycetes</taxon>
        <taxon>Pleosporomycetidae</taxon>
        <taxon>Pleosporales</taxon>
        <taxon>Pleosporineae</taxon>
        <taxon>Didymellaceae</taxon>
        <taxon>Ascochyta</taxon>
    </lineage>
</organism>
<evidence type="ECO:0000313" key="2">
    <source>
        <dbReference type="Proteomes" id="UP000651452"/>
    </source>
</evidence>
<keyword evidence="2" id="KW-1185">Reference proteome</keyword>
<name>A0A8H7MIZ2_9PLEO</name>
<dbReference type="Proteomes" id="UP000651452">
    <property type="component" value="Unassembled WGS sequence"/>
</dbReference>
<dbReference type="EMBL" id="RZGK01000009">
    <property type="protein sequence ID" value="KAF9696430.1"/>
    <property type="molecule type" value="Genomic_DNA"/>
</dbReference>